<feature type="compositionally biased region" description="Polar residues" evidence="1">
    <location>
        <begin position="896"/>
        <end position="913"/>
    </location>
</feature>
<feature type="compositionally biased region" description="Basic and acidic residues" evidence="1">
    <location>
        <begin position="914"/>
        <end position="924"/>
    </location>
</feature>
<feature type="region of interest" description="Disordered" evidence="1">
    <location>
        <begin position="1136"/>
        <end position="1162"/>
    </location>
</feature>
<dbReference type="Proteomes" id="UP001557470">
    <property type="component" value="Unassembled WGS sequence"/>
</dbReference>
<evidence type="ECO:0000313" key="3">
    <source>
        <dbReference type="EMBL" id="KAL1023452.1"/>
    </source>
</evidence>
<protein>
    <recommendedName>
        <fullName evidence="2">DUF4585 domain-containing protein</fullName>
    </recommendedName>
</protein>
<dbReference type="PANTHER" id="PTHR33775">
    <property type="entry name" value="CARDIAC-ENRICHED FHL2-INTERACTING PROTEIN-RELATED"/>
    <property type="match status" value="1"/>
</dbReference>
<evidence type="ECO:0000259" key="2">
    <source>
        <dbReference type="Pfam" id="PF15232"/>
    </source>
</evidence>
<keyword evidence="4" id="KW-1185">Reference proteome</keyword>
<dbReference type="InterPro" id="IPR027838">
    <property type="entry name" value="DUF4585"/>
</dbReference>
<dbReference type="EMBL" id="JAGEUA010000001">
    <property type="protein sequence ID" value="KAL1023452.1"/>
    <property type="molecule type" value="Genomic_DNA"/>
</dbReference>
<sequence length="1473" mass="163783">MEAAEETLPYRDDTGHYRKLLHGHKDKCNPETKYEESKYVDLDDLLYLKSEDTKHTLDVTGDNSQHTVFKTKSDTSVEVSENIVPYYEKHSKDNWTYRPVSEDPTMTSSFTELNCNADLGNDNRTELLTKNDVPSECEELQYTDMYLNSKSESDDCESIILSDHLVPDIVDDESHYITTHEIQLTELDHDVDYDSGRDNEDDNLVYTFVDYASFESNETMEGTLIVKGRSHARNNAHQRVAGCAFPSTESELCDSDKFASSDESMCRHQNGSGNMEGQMHLSIKSSSGLINESNNIREKENICYHNKHVEDRSQFFFTNTDARAEGLCDNRAQYFIPAPGRQHLATKLRRKDVNEYSSGASSSISELDDADKEVRNLTSKSFRSLACPYFDAINLSTSSESSMSEYGLGLNHWSAFVDLTYGNMSQTREENVIGHKVATATFEMKKADLKSINGMTISNKVSQPNIFALNKNTSSPKQTSPCIQNAELTCPFQPAGEIITLTKTLNFRCNVEAESSERGKRIKCSENAPVSHSKYDITHTMPAKAGYEVSYQQSDAEDSMEGTHTKSSFASSLLKNVISKKMLFEQERNMERAEIRGMPPLHSTCFHCKDQDGIRDKDSANSVYRPISDMGPGYMSNSVDELRAVDIKSDYCDHAERSDALQRFCSINEDNLDVPNDICEPTKRSLTHSENSAFKSWKDGEPEPPITYNLSERDIDESAVSSNMTKLSHLFVPSSHLLPKDKELREHVSATKVSAHNEQSASETTSSSDSGGNTVKWSKAPEIKIRLSVKEDKCNPLNIANMLTPNISYPAKTATDRVPHFTVRDIRDNKCTFQTPFHQVRDVRKLVKSSYRLVSVDNSGSKGTAAPVASELREDNTASNKDEKNTPPLSVVIKCQSVNTNSSNNQRGLVTETTKQRVENERSSTKPSPESAKQEAVSLYRTRGRPPLGFPKQPNADESEAKHKQEKMEAGERKTESKIPKQAALEKLKAAVKTMEELYVFDRNEWRRKSQAPRPIEDSHVLSLIANEEHDGADEVVGTDGSERLCTEINTDRLPKTCNFQENKGSLKMINVPFTQDTFKKKSEQIKTFSNKSVFHVGSSIKTAVSSSGSGVIDGTKPCPPSQMKYMDKNITSNTLNAPLLKTSPPKRALPDWGRYKHNPTKETTLPQTIKSVNPDSENYLTIPVESGCGGKMTPQSSSFKVHGVNPGASEPCTSDSKGLEQHFRPSKKQSSELQYADTANIYQHSLPVATQGAQHLQVFSYSPSVSLLPTTPPVEDPFQPTQRKMLLDPTTGHYYLVDTPVLPARRRLFDPESGQYVDVPMPQPLPVNSVPMSPLALSPGGAYKPTYMIYPGFLSPELAAQVMAAPQVGSQVPPPLVVEDKSGEKAHGKYTLGQVDEQECNSTESESPYYSATGGSVPASVPFTLGHHFTSLGRVVVSREKTPVISITSQRGPRIIAPPSFDGTTMSFVVEH</sequence>
<evidence type="ECO:0000256" key="1">
    <source>
        <dbReference type="SAM" id="MobiDB-lite"/>
    </source>
</evidence>
<feature type="region of interest" description="Disordered" evidence="1">
    <location>
        <begin position="749"/>
        <end position="776"/>
    </location>
</feature>
<organism evidence="3 4">
    <name type="scientific">Umbra pygmaea</name>
    <name type="common">Eastern mudminnow</name>
    <dbReference type="NCBI Taxonomy" id="75934"/>
    <lineage>
        <taxon>Eukaryota</taxon>
        <taxon>Metazoa</taxon>
        <taxon>Chordata</taxon>
        <taxon>Craniata</taxon>
        <taxon>Vertebrata</taxon>
        <taxon>Euteleostomi</taxon>
        <taxon>Actinopterygii</taxon>
        <taxon>Neopterygii</taxon>
        <taxon>Teleostei</taxon>
        <taxon>Protacanthopterygii</taxon>
        <taxon>Esociformes</taxon>
        <taxon>Umbridae</taxon>
        <taxon>Umbra</taxon>
    </lineage>
</organism>
<name>A0ABD0YE15_UMBPY</name>
<feature type="domain" description="DUF4585" evidence="2">
    <location>
        <begin position="1280"/>
        <end position="1341"/>
    </location>
</feature>
<evidence type="ECO:0000313" key="4">
    <source>
        <dbReference type="Proteomes" id="UP001557470"/>
    </source>
</evidence>
<feature type="region of interest" description="Disordered" evidence="1">
    <location>
        <begin position="857"/>
        <end position="980"/>
    </location>
</feature>
<dbReference type="PANTHER" id="PTHR33775:SF4">
    <property type="entry name" value="CHROMOSOME 4 OPEN READING FRAME 54"/>
    <property type="match status" value="1"/>
</dbReference>
<reference evidence="3 4" key="1">
    <citation type="submission" date="2024-06" db="EMBL/GenBank/DDBJ databases">
        <authorList>
            <person name="Pan Q."/>
            <person name="Wen M."/>
            <person name="Jouanno E."/>
            <person name="Zahm M."/>
            <person name="Klopp C."/>
            <person name="Cabau C."/>
            <person name="Louis A."/>
            <person name="Berthelot C."/>
            <person name="Parey E."/>
            <person name="Roest Crollius H."/>
            <person name="Montfort J."/>
            <person name="Robinson-Rechavi M."/>
            <person name="Bouchez O."/>
            <person name="Lampietro C."/>
            <person name="Lopez Roques C."/>
            <person name="Donnadieu C."/>
            <person name="Postlethwait J."/>
            <person name="Bobe J."/>
            <person name="Verreycken H."/>
            <person name="Guiguen Y."/>
        </authorList>
    </citation>
    <scope>NUCLEOTIDE SEQUENCE [LARGE SCALE GENOMIC DNA]</scope>
    <source>
        <strain evidence="3">Up_M1</strain>
        <tissue evidence="3">Testis</tissue>
    </source>
</reference>
<dbReference type="Pfam" id="PF15232">
    <property type="entry name" value="DUF4585"/>
    <property type="match status" value="1"/>
</dbReference>
<proteinExistence type="predicted"/>
<comment type="caution">
    <text evidence="3">The sequence shown here is derived from an EMBL/GenBank/DDBJ whole genome shotgun (WGS) entry which is preliminary data.</text>
</comment>
<accession>A0ABD0YE15</accession>
<feature type="compositionally biased region" description="Basic and acidic residues" evidence="1">
    <location>
        <begin position="871"/>
        <end position="885"/>
    </location>
</feature>
<gene>
    <name evidence="3" type="ORF">UPYG_G00041000</name>
</gene>
<dbReference type="InterPro" id="IPR052303">
    <property type="entry name" value="CEFIP"/>
</dbReference>
<feature type="compositionally biased region" description="Low complexity" evidence="1">
    <location>
        <begin position="760"/>
        <end position="770"/>
    </location>
</feature>
<feature type="compositionally biased region" description="Basic and acidic residues" evidence="1">
    <location>
        <begin position="959"/>
        <end position="980"/>
    </location>
</feature>